<feature type="transmembrane region" description="Helical" evidence="1">
    <location>
        <begin position="210"/>
        <end position="231"/>
    </location>
</feature>
<feature type="transmembrane region" description="Helical" evidence="1">
    <location>
        <begin position="156"/>
        <end position="179"/>
    </location>
</feature>
<dbReference type="Proteomes" id="UP000799118">
    <property type="component" value="Unassembled WGS sequence"/>
</dbReference>
<dbReference type="EMBL" id="ML769384">
    <property type="protein sequence ID" value="KAE9411095.1"/>
    <property type="molecule type" value="Genomic_DNA"/>
</dbReference>
<keyword evidence="3" id="KW-1185">Reference proteome</keyword>
<evidence type="ECO:0000256" key="1">
    <source>
        <dbReference type="SAM" id="Phobius"/>
    </source>
</evidence>
<evidence type="ECO:0000313" key="3">
    <source>
        <dbReference type="Proteomes" id="UP000799118"/>
    </source>
</evidence>
<feature type="transmembrane region" description="Helical" evidence="1">
    <location>
        <begin position="115"/>
        <end position="136"/>
    </location>
</feature>
<sequence length="236" mass="24905">MIAGLSKAITLYLAPLLSLTAILLSLFAFLAPVLLLNDRVSLLTVSPSSALTQLNATSVDGPSIFLGALGSCSRSENAGNINCTATSLSPSYDLSVLSSNALQLTLSAPPPSSPAFIAVALSFSIIFHITFTLISLRHKLGGKVAAMMERPAVQRFSAWIGFFGFFFGLTAFVILRMLFGKTVDDFNNTIVSLGAEGPQLVATNGNGFTMVWVAYAFYAVPVITSLAKLNVSQTKA</sequence>
<keyword evidence="1" id="KW-0812">Transmembrane</keyword>
<gene>
    <name evidence="2" type="ORF">BT96DRAFT_248215</name>
</gene>
<evidence type="ECO:0000313" key="2">
    <source>
        <dbReference type="EMBL" id="KAE9411095.1"/>
    </source>
</evidence>
<reference evidence="2" key="1">
    <citation type="journal article" date="2019" name="Environ. Microbiol.">
        <title>Fungal ecological strategies reflected in gene transcription - a case study of two litter decomposers.</title>
        <authorList>
            <person name="Barbi F."/>
            <person name="Kohler A."/>
            <person name="Barry K."/>
            <person name="Baskaran P."/>
            <person name="Daum C."/>
            <person name="Fauchery L."/>
            <person name="Ihrmark K."/>
            <person name="Kuo A."/>
            <person name="LaButti K."/>
            <person name="Lipzen A."/>
            <person name="Morin E."/>
            <person name="Grigoriev I.V."/>
            <person name="Henrissat B."/>
            <person name="Lindahl B."/>
            <person name="Martin F."/>
        </authorList>
    </citation>
    <scope>NUCLEOTIDE SEQUENCE</scope>
    <source>
        <strain evidence="2">JB14</strain>
    </source>
</reference>
<keyword evidence="1" id="KW-0472">Membrane</keyword>
<dbReference type="OrthoDB" id="2575000at2759"/>
<proteinExistence type="predicted"/>
<protein>
    <submittedName>
        <fullName evidence="2">Uncharacterized protein</fullName>
    </submittedName>
</protein>
<organism evidence="2 3">
    <name type="scientific">Gymnopus androsaceus JB14</name>
    <dbReference type="NCBI Taxonomy" id="1447944"/>
    <lineage>
        <taxon>Eukaryota</taxon>
        <taxon>Fungi</taxon>
        <taxon>Dikarya</taxon>
        <taxon>Basidiomycota</taxon>
        <taxon>Agaricomycotina</taxon>
        <taxon>Agaricomycetes</taxon>
        <taxon>Agaricomycetidae</taxon>
        <taxon>Agaricales</taxon>
        <taxon>Marasmiineae</taxon>
        <taxon>Omphalotaceae</taxon>
        <taxon>Gymnopus</taxon>
    </lineage>
</organism>
<name>A0A6A4IT50_9AGAR</name>
<feature type="transmembrane region" description="Helical" evidence="1">
    <location>
        <begin position="12"/>
        <end position="35"/>
    </location>
</feature>
<keyword evidence="1" id="KW-1133">Transmembrane helix</keyword>
<dbReference type="AlphaFoldDB" id="A0A6A4IT50"/>
<accession>A0A6A4IT50</accession>